<comment type="caution">
    <text evidence="1">The sequence shown here is derived from an EMBL/GenBank/DDBJ whole genome shotgun (WGS) entry which is preliminary data.</text>
</comment>
<sequence>MKSLLTTVSNLLENWVIVVMIVIPDETTTVVVNNVCAMEITLPSSSAMTDSIATDVGGCLTY</sequence>
<name>A0ABQ9ZJN3_9CRUS</name>
<proteinExistence type="predicted"/>
<protein>
    <submittedName>
        <fullName evidence="1">Uncharacterized protein</fullName>
    </submittedName>
</protein>
<keyword evidence="2" id="KW-1185">Reference proteome</keyword>
<gene>
    <name evidence="1" type="ORF">OUZ56_025331</name>
</gene>
<accession>A0ABQ9ZJN3</accession>
<dbReference type="Proteomes" id="UP001234178">
    <property type="component" value="Unassembled WGS sequence"/>
</dbReference>
<evidence type="ECO:0000313" key="2">
    <source>
        <dbReference type="Proteomes" id="UP001234178"/>
    </source>
</evidence>
<dbReference type="EMBL" id="JAOYFB010000004">
    <property type="protein sequence ID" value="KAK4013091.1"/>
    <property type="molecule type" value="Genomic_DNA"/>
</dbReference>
<reference evidence="1 2" key="1">
    <citation type="journal article" date="2023" name="Nucleic Acids Res.">
        <title>The hologenome of Daphnia magna reveals possible DNA methylation and microbiome-mediated evolution of the host genome.</title>
        <authorList>
            <person name="Chaturvedi A."/>
            <person name="Li X."/>
            <person name="Dhandapani V."/>
            <person name="Marshall H."/>
            <person name="Kissane S."/>
            <person name="Cuenca-Cambronero M."/>
            <person name="Asole G."/>
            <person name="Calvet F."/>
            <person name="Ruiz-Romero M."/>
            <person name="Marangio P."/>
            <person name="Guigo R."/>
            <person name="Rago D."/>
            <person name="Mirbahai L."/>
            <person name="Eastwood N."/>
            <person name="Colbourne J.K."/>
            <person name="Zhou J."/>
            <person name="Mallon E."/>
            <person name="Orsini L."/>
        </authorList>
    </citation>
    <scope>NUCLEOTIDE SEQUENCE [LARGE SCALE GENOMIC DNA]</scope>
    <source>
        <strain evidence="1">LRV0_1</strain>
    </source>
</reference>
<organism evidence="1 2">
    <name type="scientific">Daphnia magna</name>
    <dbReference type="NCBI Taxonomy" id="35525"/>
    <lineage>
        <taxon>Eukaryota</taxon>
        <taxon>Metazoa</taxon>
        <taxon>Ecdysozoa</taxon>
        <taxon>Arthropoda</taxon>
        <taxon>Crustacea</taxon>
        <taxon>Branchiopoda</taxon>
        <taxon>Diplostraca</taxon>
        <taxon>Cladocera</taxon>
        <taxon>Anomopoda</taxon>
        <taxon>Daphniidae</taxon>
        <taxon>Daphnia</taxon>
    </lineage>
</organism>
<evidence type="ECO:0000313" key="1">
    <source>
        <dbReference type="EMBL" id="KAK4013091.1"/>
    </source>
</evidence>